<dbReference type="EMBL" id="NVWI01000004">
    <property type="protein sequence ID" value="PCJ41683.1"/>
    <property type="molecule type" value="Genomic_DNA"/>
</dbReference>
<evidence type="ECO:0000313" key="3">
    <source>
        <dbReference type="Proteomes" id="UP000228987"/>
    </source>
</evidence>
<dbReference type="InterPro" id="IPR011990">
    <property type="entry name" value="TPR-like_helical_dom_sf"/>
</dbReference>
<keyword evidence="1" id="KW-0802">TPR repeat</keyword>
<dbReference type="PROSITE" id="PS50005">
    <property type="entry name" value="TPR"/>
    <property type="match status" value="1"/>
</dbReference>
<gene>
    <name evidence="2" type="ORF">COA71_06620</name>
</gene>
<dbReference type="SUPFAM" id="SSF48452">
    <property type="entry name" value="TPR-like"/>
    <property type="match status" value="1"/>
</dbReference>
<reference evidence="3" key="1">
    <citation type="submission" date="2017-08" db="EMBL/GenBank/DDBJ databases">
        <title>A dynamic microbial community with high functional redundancy inhabits the cold, oxic subseafloor aquifer.</title>
        <authorList>
            <person name="Tully B.J."/>
            <person name="Wheat C.G."/>
            <person name="Glazer B.T."/>
            <person name="Huber J.A."/>
        </authorList>
    </citation>
    <scope>NUCLEOTIDE SEQUENCE [LARGE SCALE GENOMIC DNA]</scope>
</reference>
<protein>
    <submittedName>
        <fullName evidence="2">Uncharacterized protein</fullName>
    </submittedName>
</protein>
<evidence type="ECO:0000256" key="1">
    <source>
        <dbReference type="PROSITE-ProRule" id="PRU00339"/>
    </source>
</evidence>
<feature type="repeat" description="TPR" evidence="1">
    <location>
        <begin position="100"/>
        <end position="133"/>
    </location>
</feature>
<evidence type="ECO:0000313" key="2">
    <source>
        <dbReference type="EMBL" id="PCJ41683.1"/>
    </source>
</evidence>
<name>A0A2A5CD57_9GAMM</name>
<organism evidence="2 3">
    <name type="scientific">SAR86 cluster bacterium</name>
    <dbReference type="NCBI Taxonomy" id="2030880"/>
    <lineage>
        <taxon>Bacteria</taxon>
        <taxon>Pseudomonadati</taxon>
        <taxon>Pseudomonadota</taxon>
        <taxon>Gammaproteobacteria</taxon>
        <taxon>SAR86 cluster</taxon>
    </lineage>
</organism>
<dbReference type="AlphaFoldDB" id="A0A2A5CD57"/>
<accession>A0A2A5CD57</accession>
<proteinExistence type="predicted"/>
<dbReference type="InterPro" id="IPR019734">
    <property type="entry name" value="TPR_rpt"/>
</dbReference>
<dbReference type="Proteomes" id="UP000228987">
    <property type="component" value="Unassembled WGS sequence"/>
</dbReference>
<comment type="caution">
    <text evidence="2">The sequence shown here is derived from an EMBL/GenBank/DDBJ whole genome shotgun (WGS) entry which is preliminary data.</text>
</comment>
<sequence>MGILFVQACTTTDLRQPQQGGNTTPANPEVDNVEPVITGRVSDPFLRARILADMLFEASMAFDDNRLLLPPGNNAYDRYMEVLSFEPDNQVALQGIQDIVDRYVAMANQAIQIGQFDNAEAYLNRAASINPGQSNIIEARRVLNLEQGVGREYFTLDPQELTTQSLAMMSQLGSIGEFVRDYDATFLITARSDAEARWIYQIMREAVGGYRLRGNVTLGPQPTVQVNIPQT</sequence>